<reference evidence="1 2" key="1">
    <citation type="submission" date="2015-01" db="EMBL/GenBank/DDBJ databases">
        <title>Evolution of Trichinella species and genotypes.</title>
        <authorList>
            <person name="Korhonen P.K."/>
            <person name="Edoardo P."/>
            <person name="Giuseppe L.R."/>
            <person name="Gasser R.B."/>
        </authorList>
    </citation>
    <scope>NUCLEOTIDE SEQUENCE [LARGE SCALE GENOMIC DNA]</scope>
    <source>
        <strain evidence="1">ISS1980</strain>
    </source>
</reference>
<sequence>MHSTANNNIDAFVDDIWLQFIASASEQQSRLLCNEMDDFVFVCFFLDFKSANFSSNHVQRSCLKAHFQAQQQQQQQQHVIDLKRKQS</sequence>
<dbReference type="Proteomes" id="UP000054843">
    <property type="component" value="Unassembled WGS sequence"/>
</dbReference>
<dbReference type="AlphaFoldDB" id="A0A0V1MPD8"/>
<comment type="caution">
    <text evidence="1">The sequence shown here is derived from an EMBL/GenBank/DDBJ whole genome shotgun (WGS) entry which is preliminary data.</text>
</comment>
<evidence type="ECO:0000313" key="2">
    <source>
        <dbReference type="Proteomes" id="UP000054843"/>
    </source>
</evidence>
<organism evidence="1 2">
    <name type="scientific">Trichinella papuae</name>
    <dbReference type="NCBI Taxonomy" id="268474"/>
    <lineage>
        <taxon>Eukaryota</taxon>
        <taxon>Metazoa</taxon>
        <taxon>Ecdysozoa</taxon>
        <taxon>Nematoda</taxon>
        <taxon>Enoplea</taxon>
        <taxon>Dorylaimia</taxon>
        <taxon>Trichinellida</taxon>
        <taxon>Trichinellidae</taxon>
        <taxon>Trichinella</taxon>
    </lineage>
</organism>
<name>A0A0V1MPD8_9BILA</name>
<accession>A0A0V1MPD8</accession>
<gene>
    <name evidence="1" type="ORF">T10_11731</name>
</gene>
<protein>
    <submittedName>
        <fullName evidence="1">Uncharacterized protein</fullName>
    </submittedName>
</protein>
<proteinExistence type="predicted"/>
<dbReference type="EMBL" id="JYDO01000066">
    <property type="protein sequence ID" value="KRZ73262.1"/>
    <property type="molecule type" value="Genomic_DNA"/>
</dbReference>
<evidence type="ECO:0000313" key="1">
    <source>
        <dbReference type="EMBL" id="KRZ73262.1"/>
    </source>
</evidence>
<keyword evidence="2" id="KW-1185">Reference proteome</keyword>